<keyword evidence="23" id="KW-1185">Reference proteome</keyword>
<comment type="subcellular location">
    <subcellularLocation>
        <location evidence="1 20">Secreted</location>
    </subcellularLocation>
</comment>
<accession>A0A4W3HTV5</accession>
<keyword evidence="8 18" id="KW-1015">Disulfide bond</keyword>
<reference evidence="23" key="1">
    <citation type="journal article" date="2006" name="Science">
        <title>Ancient noncoding elements conserved in the human genome.</title>
        <authorList>
            <person name="Venkatesh B."/>
            <person name="Kirkness E.F."/>
            <person name="Loh Y.H."/>
            <person name="Halpern A.L."/>
            <person name="Lee A.P."/>
            <person name="Johnson J."/>
            <person name="Dandona N."/>
            <person name="Viswanathan L.D."/>
            <person name="Tay A."/>
            <person name="Venter J.C."/>
            <person name="Strausberg R.L."/>
            <person name="Brenner S."/>
        </authorList>
    </citation>
    <scope>NUCLEOTIDE SEQUENCE [LARGE SCALE GENOMIC DNA]</scope>
</reference>
<keyword evidence="3 20" id="KW-0964">Secreted</keyword>
<dbReference type="InterPro" id="IPR016090">
    <property type="entry name" value="PLA2-like_dom"/>
</dbReference>
<dbReference type="GeneTree" id="ENSGT00940000154885"/>
<evidence type="ECO:0000256" key="1">
    <source>
        <dbReference type="ARBA" id="ARBA00004613"/>
    </source>
</evidence>
<evidence type="ECO:0000256" key="14">
    <source>
        <dbReference type="ARBA" id="ARBA00048699"/>
    </source>
</evidence>
<dbReference type="GO" id="GO:0047498">
    <property type="term" value="F:calcium-dependent phospholipase A2 activity"/>
    <property type="evidence" value="ECO:0007669"/>
    <property type="project" value="TreeGrafter"/>
</dbReference>
<comment type="catalytic activity">
    <reaction evidence="12">
        <text>1,2-dihexadecanoyl-sn-glycero-3-phosphocholine + H2O = 1-hexadecanoyl-sn-glycero-3-phosphocholine + hexadecanoate + H(+)</text>
        <dbReference type="Rhea" id="RHEA:41223"/>
        <dbReference type="ChEBI" id="CHEBI:7896"/>
        <dbReference type="ChEBI" id="CHEBI:15377"/>
        <dbReference type="ChEBI" id="CHEBI:15378"/>
        <dbReference type="ChEBI" id="CHEBI:72998"/>
        <dbReference type="ChEBI" id="CHEBI:72999"/>
    </reaction>
    <physiologicalReaction direction="left-to-right" evidence="12">
        <dbReference type="Rhea" id="RHEA:41224"/>
    </physiologicalReaction>
</comment>
<dbReference type="GO" id="GO:0005543">
    <property type="term" value="F:phospholipid binding"/>
    <property type="evidence" value="ECO:0007669"/>
    <property type="project" value="TreeGrafter"/>
</dbReference>
<dbReference type="PRINTS" id="PR00389">
    <property type="entry name" value="PHPHLIPASEA2"/>
</dbReference>
<feature type="chain" id="PRO_5021499067" description="Phospholipase A2" evidence="20">
    <location>
        <begin position="23"/>
        <end position="153"/>
    </location>
</feature>
<evidence type="ECO:0000256" key="5">
    <source>
        <dbReference type="ARBA" id="ARBA00022801"/>
    </source>
</evidence>
<keyword evidence="5 20" id="KW-0378">Hydrolase</keyword>
<comment type="catalytic activity">
    <reaction evidence="20">
        <text>a 1,2-diacyl-sn-glycero-3-phosphocholine + H2O = a 1-acyl-sn-glycero-3-phosphocholine + a fatty acid + H(+)</text>
        <dbReference type="Rhea" id="RHEA:15801"/>
        <dbReference type="ChEBI" id="CHEBI:15377"/>
        <dbReference type="ChEBI" id="CHEBI:15378"/>
        <dbReference type="ChEBI" id="CHEBI:28868"/>
        <dbReference type="ChEBI" id="CHEBI:57643"/>
        <dbReference type="ChEBI" id="CHEBI:58168"/>
        <dbReference type="EC" id="3.1.1.4"/>
    </reaction>
</comment>
<dbReference type="SMART" id="SM00085">
    <property type="entry name" value="PA2c"/>
    <property type="match status" value="1"/>
</dbReference>
<keyword evidence="20" id="KW-0732">Signal</keyword>
<comment type="cofactor">
    <cofactor evidence="17">
        <name>Ca(2+)</name>
        <dbReference type="ChEBI" id="CHEBI:29108"/>
    </cofactor>
    <text evidence="17">Binds 1 Ca(2+) ion per subunit.</text>
</comment>
<feature type="disulfide bond" evidence="18">
    <location>
        <begin position="89"/>
        <end position="119"/>
    </location>
</feature>
<evidence type="ECO:0000256" key="15">
    <source>
        <dbReference type="ARBA" id="ARBA00049039"/>
    </source>
</evidence>
<dbReference type="EC" id="3.1.1.4" evidence="2 20"/>
<dbReference type="PROSITE" id="PS00118">
    <property type="entry name" value="PA2_HIS"/>
    <property type="match status" value="1"/>
</dbReference>
<feature type="disulfide bond" evidence="18">
    <location>
        <begin position="72"/>
        <end position="133"/>
    </location>
</feature>
<dbReference type="GO" id="GO:0016042">
    <property type="term" value="P:lipid catabolic process"/>
    <property type="evidence" value="ECO:0007669"/>
    <property type="project" value="InterPro"/>
</dbReference>
<protein>
    <recommendedName>
        <fullName evidence="2 20">Phospholipase A2</fullName>
        <ecNumber evidence="2 20">3.1.1.4</ecNumber>
    </recommendedName>
</protein>
<dbReference type="GO" id="GO:0005576">
    <property type="term" value="C:extracellular region"/>
    <property type="evidence" value="ECO:0007669"/>
    <property type="project" value="UniProtKB-SubCell"/>
</dbReference>
<dbReference type="FunFam" id="1.20.90.10:FF:000011">
    <property type="entry name" value="Phospholipase A(2)"/>
    <property type="match status" value="1"/>
</dbReference>
<dbReference type="GO" id="GO:0005509">
    <property type="term" value="F:calcium ion binding"/>
    <property type="evidence" value="ECO:0007669"/>
    <property type="project" value="InterPro"/>
</dbReference>
<evidence type="ECO:0000256" key="12">
    <source>
        <dbReference type="ARBA" id="ARBA00048227"/>
    </source>
</evidence>
<evidence type="ECO:0000256" key="6">
    <source>
        <dbReference type="ARBA" id="ARBA00022837"/>
    </source>
</evidence>
<dbReference type="AlphaFoldDB" id="A0A4W3HTV5"/>
<feature type="active site" evidence="16">
    <location>
        <position position="76"/>
    </location>
</feature>
<comment type="catalytic activity">
    <reaction evidence="9">
        <text>N,1-dihexadecanoyl-2-(9Z,12Z-octadecadienoyl)-sn-glycero-3-phosphoethanolamine + H2O = N,1-dihexadecanoyl-sn-glycero-3-phosphoethanolamine + (9Z,12Z)-octadecadienoate + H(+)</text>
        <dbReference type="Rhea" id="RHEA:56424"/>
        <dbReference type="ChEBI" id="CHEBI:15377"/>
        <dbReference type="ChEBI" id="CHEBI:15378"/>
        <dbReference type="ChEBI" id="CHEBI:30245"/>
        <dbReference type="ChEBI" id="CHEBI:85334"/>
        <dbReference type="ChEBI" id="CHEBI:85335"/>
    </reaction>
    <physiologicalReaction direction="left-to-right" evidence="9">
        <dbReference type="Rhea" id="RHEA:56425"/>
    </physiologicalReaction>
</comment>
<gene>
    <name evidence="22" type="primary">pla2g1b</name>
</gene>
<evidence type="ECO:0000256" key="4">
    <source>
        <dbReference type="ARBA" id="ARBA00022723"/>
    </source>
</evidence>
<dbReference type="Pfam" id="PF00068">
    <property type="entry name" value="Phospholip_A2_1"/>
    <property type="match status" value="1"/>
</dbReference>
<evidence type="ECO:0000256" key="20">
    <source>
        <dbReference type="RuleBase" id="RU361236"/>
    </source>
</evidence>
<feature type="signal peptide" evidence="20">
    <location>
        <begin position="1"/>
        <end position="22"/>
    </location>
</feature>
<evidence type="ECO:0000256" key="9">
    <source>
        <dbReference type="ARBA" id="ARBA00047535"/>
    </source>
</evidence>
<dbReference type="InterPro" id="IPR036444">
    <property type="entry name" value="PLipase_A2_dom_sf"/>
</dbReference>
<evidence type="ECO:0000313" key="22">
    <source>
        <dbReference type="Ensembl" id="ENSCMIP00000020808.1"/>
    </source>
</evidence>
<feature type="binding site" evidence="17">
    <location>
        <position position="77"/>
    </location>
    <ligand>
        <name>Ca(2+)</name>
        <dbReference type="ChEBI" id="CHEBI:29108"/>
    </ligand>
</feature>
<evidence type="ECO:0000256" key="11">
    <source>
        <dbReference type="ARBA" id="ARBA00048221"/>
    </source>
</evidence>
<dbReference type="GO" id="GO:0005102">
    <property type="term" value="F:signaling receptor binding"/>
    <property type="evidence" value="ECO:0007669"/>
    <property type="project" value="UniProtKB-ARBA"/>
</dbReference>
<comment type="catalytic activity">
    <reaction evidence="15">
        <text>1-hexadecanoyl-2-(9Z,12Z-octadecadienoyl)-sn-glycero-3-phosphoethanolamine + H2O = 1-hexadecanoyl-sn-glycero-3-phosphoethanolamine + (9Z,12Z)-octadecadienoate + H(+)</text>
        <dbReference type="Rhea" id="RHEA:40815"/>
        <dbReference type="ChEBI" id="CHEBI:15377"/>
        <dbReference type="ChEBI" id="CHEBI:15378"/>
        <dbReference type="ChEBI" id="CHEBI:30245"/>
        <dbReference type="ChEBI" id="CHEBI:73004"/>
        <dbReference type="ChEBI" id="CHEBI:73008"/>
    </reaction>
    <physiologicalReaction direction="left-to-right" evidence="15">
        <dbReference type="Rhea" id="RHEA:40816"/>
    </physiologicalReaction>
</comment>
<evidence type="ECO:0000256" key="7">
    <source>
        <dbReference type="ARBA" id="ARBA00023098"/>
    </source>
</evidence>
<feature type="binding site" evidence="17">
    <location>
        <position position="56"/>
    </location>
    <ligand>
        <name>Ca(2+)</name>
        <dbReference type="ChEBI" id="CHEBI:29108"/>
    </ligand>
</feature>
<feature type="disulfide bond" evidence="18">
    <location>
        <begin position="57"/>
        <end position="73"/>
    </location>
</feature>
<evidence type="ECO:0000256" key="8">
    <source>
        <dbReference type="ARBA" id="ARBA00023157"/>
    </source>
</evidence>
<dbReference type="Proteomes" id="UP000314986">
    <property type="component" value="Unassembled WGS sequence"/>
</dbReference>
<sequence>ANFSANSYVPFLLFFFPAGAQSRDFNSKALWQFRGMIKCSIPDSNPLLEFNNYGCYCGYGGGGTPVDTLDQCCFVHDNCYGDTMEMEECWPIFDNPYTEIYAYTCDDSIVKCTSDNGPCEMAICECDRKAALCFSKAEYHEEHKNLDQYKYCS</sequence>
<dbReference type="InterPro" id="IPR033112">
    <property type="entry name" value="PLA2_Asp_AS"/>
</dbReference>
<evidence type="ECO:0000256" key="16">
    <source>
        <dbReference type="PIRSR" id="PIRSR601211-1"/>
    </source>
</evidence>
<dbReference type="GO" id="GO:0050482">
    <property type="term" value="P:arachidonate secretion"/>
    <property type="evidence" value="ECO:0007669"/>
    <property type="project" value="InterPro"/>
</dbReference>
<name>A0A4W3HTV5_CALMI</name>
<evidence type="ECO:0000256" key="17">
    <source>
        <dbReference type="PIRSR" id="PIRSR601211-2"/>
    </source>
</evidence>
<comment type="catalytic activity">
    <reaction evidence="10">
        <text>1-hexadecanoyl-2-(9Z-octadecenoyl)-sn-glycero-3-phospho-(1'-sn-glycerol) + H2O = 1-hexadecanoyl-sn-glycero-3-phospho-(1'-sn-glycerol) + (9Z)-octadecenoate + H(+)</text>
        <dbReference type="Rhea" id="RHEA:40919"/>
        <dbReference type="ChEBI" id="CHEBI:15377"/>
        <dbReference type="ChEBI" id="CHEBI:15378"/>
        <dbReference type="ChEBI" id="CHEBI:30823"/>
        <dbReference type="ChEBI" id="CHEBI:72841"/>
        <dbReference type="ChEBI" id="CHEBI:75158"/>
    </reaction>
    <physiologicalReaction direction="left-to-right" evidence="10">
        <dbReference type="Rhea" id="RHEA:40920"/>
    </physiologicalReaction>
</comment>
<dbReference type="Ensembl" id="ENSCMIT00000021189.1">
    <property type="protein sequence ID" value="ENSCMIP00000020808.1"/>
    <property type="gene ID" value="ENSCMIG00000009545.1"/>
</dbReference>
<organism evidence="22 23">
    <name type="scientific">Callorhinchus milii</name>
    <name type="common">Ghost shark</name>
    <dbReference type="NCBI Taxonomy" id="7868"/>
    <lineage>
        <taxon>Eukaryota</taxon>
        <taxon>Metazoa</taxon>
        <taxon>Chordata</taxon>
        <taxon>Craniata</taxon>
        <taxon>Vertebrata</taxon>
        <taxon>Chondrichthyes</taxon>
        <taxon>Holocephali</taxon>
        <taxon>Chimaeriformes</taxon>
        <taxon>Callorhinchidae</taxon>
        <taxon>Callorhinchus</taxon>
    </lineage>
</organism>
<dbReference type="PANTHER" id="PTHR11716:SF94">
    <property type="entry name" value="PHOSPHOLIPASE A2"/>
    <property type="match status" value="1"/>
</dbReference>
<evidence type="ECO:0000256" key="18">
    <source>
        <dbReference type="PIRSR" id="PIRSR601211-3"/>
    </source>
</evidence>
<proteinExistence type="inferred from homology"/>
<feature type="disulfide bond" evidence="18">
    <location>
        <begin position="112"/>
        <end position="124"/>
    </location>
</feature>
<reference evidence="22" key="4">
    <citation type="submission" date="2025-08" db="UniProtKB">
        <authorList>
            <consortium name="Ensembl"/>
        </authorList>
    </citation>
    <scope>IDENTIFICATION</scope>
</reference>
<evidence type="ECO:0000256" key="3">
    <source>
        <dbReference type="ARBA" id="ARBA00022525"/>
    </source>
</evidence>
<dbReference type="PANTHER" id="PTHR11716">
    <property type="entry name" value="PHOSPHOLIPASE A2 FAMILY MEMBER"/>
    <property type="match status" value="1"/>
</dbReference>
<evidence type="ECO:0000256" key="13">
    <source>
        <dbReference type="ARBA" id="ARBA00048373"/>
    </source>
</evidence>
<keyword evidence="4 17" id="KW-0479">Metal-binding</keyword>
<comment type="catalytic activity">
    <reaction evidence="13">
        <text>1-hexadecanoyl-2-(5Z,8Z,11Z,14Z-eicosatetraenoyl)-sn-glycero-3-phosphocholine + H2O = 1-hexadecanoyl-sn-glycero-3-phosphocholine + (5Z,8Z,11Z,14Z)-eicosatetraenoate + H(+)</text>
        <dbReference type="Rhea" id="RHEA:40427"/>
        <dbReference type="ChEBI" id="CHEBI:15377"/>
        <dbReference type="ChEBI" id="CHEBI:15378"/>
        <dbReference type="ChEBI" id="CHEBI:32395"/>
        <dbReference type="ChEBI" id="CHEBI:72998"/>
        <dbReference type="ChEBI" id="CHEBI:73003"/>
    </reaction>
    <physiologicalReaction direction="left-to-right" evidence="13">
        <dbReference type="Rhea" id="RHEA:40428"/>
    </physiologicalReaction>
</comment>
<comment type="catalytic activity">
    <reaction evidence="11">
        <text>N-hexadecanoyl-1,2-di-(9Z-octadecenoyl)-sn-glycero-3-phosphoethanolamine + H2O = N-hexadecanoyl-1-(9Z-octadecenoyl)-sn-glycero-3-phosphoethanolamine + (9Z)-octadecenoate + H(+)</text>
        <dbReference type="Rhea" id="RHEA:45424"/>
        <dbReference type="ChEBI" id="CHEBI:15377"/>
        <dbReference type="ChEBI" id="CHEBI:15378"/>
        <dbReference type="ChEBI" id="CHEBI:30823"/>
        <dbReference type="ChEBI" id="CHEBI:78097"/>
        <dbReference type="ChEBI" id="CHEBI:85217"/>
    </reaction>
    <physiologicalReaction direction="left-to-right" evidence="11">
        <dbReference type="Rhea" id="RHEA:45425"/>
    </physiologicalReaction>
</comment>
<reference evidence="23" key="3">
    <citation type="journal article" date="2014" name="Nature">
        <title>Elephant shark genome provides unique insights into gnathostome evolution.</title>
        <authorList>
            <consortium name="International Elephant Shark Genome Sequencing Consortium"/>
            <person name="Venkatesh B."/>
            <person name="Lee A.P."/>
            <person name="Ravi V."/>
            <person name="Maurya A.K."/>
            <person name="Lian M.M."/>
            <person name="Swann J.B."/>
            <person name="Ohta Y."/>
            <person name="Flajnik M.F."/>
            <person name="Sutoh Y."/>
            <person name="Kasahara M."/>
            <person name="Hoon S."/>
            <person name="Gangu V."/>
            <person name="Roy S.W."/>
            <person name="Irimia M."/>
            <person name="Korzh V."/>
            <person name="Kondrychyn I."/>
            <person name="Lim Z.W."/>
            <person name="Tay B.H."/>
            <person name="Tohari S."/>
            <person name="Kong K.W."/>
            <person name="Ho S."/>
            <person name="Lorente-Galdos B."/>
            <person name="Quilez J."/>
            <person name="Marques-Bonet T."/>
            <person name="Raney B.J."/>
            <person name="Ingham P.W."/>
            <person name="Tay A."/>
            <person name="Hillier L.W."/>
            <person name="Minx P."/>
            <person name="Boehm T."/>
            <person name="Wilson R.K."/>
            <person name="Brenner S."/>
            <person name="Warren W.C."/>
        </authorList>
    </citation>
    <scope>NUCLEOTIDE SEQUENCE [LARGE SCALE GENOMIC DNA]</scope>
</reference>
<dbReference type="CDD" id="cd00125">
    <property type="entry name" value="PLA2c"/>
    <property type="match status" value="1"/>
</dbReference>
<evidence type="ECO:0000259" key="21">
    <source>
        <dbReference type="SMART" id="SM00085"/>
    </source>
</evidence>
<dbReference type="Gene3D" id="1.20.90.10">
    <property type="entry name" value="Phospholipase A2 domain"/>
    <property type="match status" value="1"/>
</dbReference>
<dbReference type="InterPro" id="IPR033113">
    <property type="entry name" value="PLA2_histidine"/>
</dbReference>
<feature type="domain" description="Phospholipase A2-like central" evidence="21">
    <location>
        <begin position="29"/>
        <end position="153"/>
    </location>
</feature>
<dbReference type="PROSITE" id="PS00119">
    <property type="entry name" value="PA2_ASP"/>
    <property type="match status" value="1"/>
</dbReference>
<keyword evidence="6 17" id="KW-0106">Calcium</keyword>
<evidence type="ECO:0000256" key="19">
    <source>
        <dbReference type="RuleBase" id="RU003654"/>
    </source>
</evidence>
<dbReference type="InterPro" id="IPR001211">
    <property type="entry name" value="PLA2"/>
</dbReference>
<feature type="active site" evidence="16">
    <location>
        <position position="127"/>
    </location>
</feature>
<evidence type="ECO:0000313" key="23">
    <source>
        <dbReference type="Proteomes" id="UP000314986"/>
    </source>
</evidence>
<reference evidence="22" key="5">
    <citation type="submission" date="2025-09" db="UniProtKB">
        <authorList>
            <consortium name="Ensembl"/>
        </authorList>
    </citation>
    <scope>IDENTIFICATION</scope>
</reference>
<comment type="similarity">
    <text evidence="19">Belongs to the phospholipase A2 family.</text>
</comment>
<evidence type="ECO:0000256" key="2">
    <source>
        <dbReference type="ARBA" id="ARBA00013278"/>
    </source>
</evidence>
<evidence type="ECO:0000256" key="10">
    <source>
        <dbReference type="ARBA" id="ARBA00048015"/>
    </source>
</evidence>
<comment type="catalytic activity">
    <reaction evidence="14">
        <text>1-hexadecanoyl-2-(9Z-octadecenoyl)-sn-glycero-3-phosphocholine + H2O = 1-hexadecanoyl-sn-glycero-3-phosphocholine + (9Z)-octadecenoate + H(+)</text>
        <dbReference type="Rhea" id="RHEA:38779"/>
        <dbReference type="ChEBI" id="CHEBI:15377"/>
        <dbReference type="ChEBI" id="CHEBI:15378"/>
        <dbReference type="ChEBI" id="CHEBI:30823"/>
        <dbReference type="ChEBI" id="CHEBI:72998"/>
        <dbReference type="ChEBI" id="CHEBI:73001"/>
    </reaction>
    <physiologicalReaction direction="left-to-right" evidence="14">
        <dbReference type="Rhea" id="RHEA:38780"/>
    </physiologicalReaction>
</comment>
<dbReference type="SUPFAM" id="SSF48619">
    <property type="entry name" value="Phospholipase A2, PLA2"/>
    <property type="match status" value="1"/>
</dbReference>
<keyword evidence="7 20" id="KW-0443">Lipid metabolism</keyword>
<feature type="disulfide bond" evidence="18">
    <location>
        <begin position="79"/>
        <end position="126"/>
    </location>
</feature>
<dbReference type="GO" id="GO:0006644">
    <property type="term" value="P:phospholipid metabolic process"/>
    <property type="evidence" value="ECO:0007669"/>
    <property type="project" value="InterPro"/>
</dbReference>
<feature type="binding site" evidence="17">
    <location>
        <position position="58"/>
    </location>
    <ligand>
        <name>Ca(2+)</name>
        <dbReference type="ChEBI" id="CHEBI:29108"/>
    </ligand>
</feature>
<dbReference type="InParanoid" id="A0A4W3HTV5"/>
<feature type="binding site" evidence="17">
    <location>
        <position position="60"/>
    </location>
    <ligand>
        <name>Ca(2+)</name>
        <dbReference type="ChEBI" id="CHEBI:29108"/>
    </ligand>
</feature>
<dbReference type="STRING" id="7868.ENSCMIP00000020808"/>
<reference evidence="23" key="2">
    <citation type="journal article" date="2007" name="PLoS Biol.">
        <title>Survey sequencing and comparative analysis of the elephant shark (Callorhinchus milii) genome.</title>
        <authorList>
            <person name="Venkatesh B."/>
            <person name="Kirkness E.F."/>
            <person name="Loh Y.H."/>
            <person name="Halpern A.L."/>
            <person name="Lee A.P."/>
            <person name="Johnson J."/>
            <person name="Dandona N."/>
            <person name="Viswanathan L.D."/>
            <person name="Tay A."/>
            <person name="Venter J.C."/>
            <person name="Strausberg R.L."/>
            <person name="Brenner S."/>
        </authorList>
    </citation>
    <scope>NUCLEOTIDE SEQUENCE [LARGE SCALE GENOMIC DNA]</scope>
</reference>